<dbReference type="SUPFAM" id="SSF56601">
    <property type="entry name" value="beta-lactamase/transpeptidase-like"/>
    <property type="match status" value="1"/>
</dbReference>
<sequence>MKIQLTNALLFFFLIISSSLTAQQSQVLPKVNPEEAGMSSNRFAYLDSIAIAAIKDQQVPGLVALVARNGKIVYHKAFGTANAKGELLDFNSIFRIASQTKAITSTAVMMLWERGEFQLDDPISKYIPEFENEQVLDSLLPDGTYTTKPATRPITIRHLLTHTSGLGYGEIDGDPRFKQIYSDAGVTDLFTTDGIQIEESVKKIAKLPLHHNPGEKFTYSEGLDVLGYFVEIISGKPLDKFFKTEIFEPLKMQNTYFYLPKEKRDQLVSVQTKNEGNWVDFPTTFYDPDYPKKGKMTFFSGGAGLSSTPVDYAQFLQMYLNKGTLNGHRLLSRTTVDFILSNQIGDIWKGKGSYHGLAFSVVDDLGAAKGGKGSPRTFEWGGYFNTQYFADPEENLIGIIMKQTQKVSGDETSWKFRNIVFSSIDD</sequence>
<dbReference type="RefSeq" id="WP_128764662.1">
    <property type="nucleotide sequence ID" value="NZ_JBHUOO010000048.1"/>
</dbReference>
<organism evidence="3 4">
    <name type="scientific">Leeuwenhoekiella polynyae</name>
    <dbReference type="NCBI Taxonomy" id="1550906"/>
    <lineage>
        <taxon>Bacteria</taxon>
        <taxon>Pseudomonadati</taxon>
        <taxon>Bacteroidota</taxon>
        <taxon>Flavobacteriia</taxon>
        <taxon>Flavobacteriales</taxon>
        <taxon>Flavobacteriaceae</taxon>
        <taxon>Leeuwenhoekiella</taxon>
    </lineage>
</organism>
<evidence type="ECO:0000313" key="3">
    <source>
        <dbReference type="EMBL" id="RXG25110.1"/>
    </source>
</evidence>
<feature type="domain" description="Beta-lactamase-related" evidence="2">
    <location>
        <begin position="50"/>
        <end position="407"/>
    </location>
</feature>
<keyword evidence="4" id="KW-1185">Reference proteome</keyword>
<dbReference type="InterPro" id="IPR050789">
    <property type="entry name" value="Diverse_Enzym_Activities"/>
</dbReference>
<dbReference type="PANTHER" id="PTHR43283:SF3">
    <property type="entry name" value="BETA-LACTAMASE FAMILY PROTEIN (AFU_ORTHOLOGUE AFUA_5G07500)"/>
    <property type="match status" value="1"/>
</dbReference>
<proteinExistence type="predicted"/>
<dbReference type="Gene3D" id="3.40.710.10">
    <property type="entry name" value="DD-peptidase/beta-lactamase superfamily"/>
    <property type="match status" value="1"/>
</dbReference>
<dbReference type="OrthoDB" id="1522765at2"/>
<evidence type="ECO:0000259" key="2">
    <source>
        <dbReference type="Pfam" id="PF00144"/>
    </source>
</evidence>
<accession>A0A4Q0PDZ7</accession>
<reference evidence="3 4" key="1">
    <citation type="submission" date="2018-07" db="EMBL/GenBank/DDBJ databases">
        <title>Leeuwenhoekiella genomics.</title>
        <authorList>
            <person name="Tahon G."/>
            <person name="Willems A."/>
        </authorList>
    </citation>
    <scope>NUCLEOTIDE SEQUENCE [LARGE SCALE GENOMIC DNA]</scope>
    <source>
        <strain evidence="3 4">LMG 29608</strain>
    </source>
</reference>
<evidence type="ECO:0000313" key="4">
    <source>
        <dbReference type="Proteomes" id="UP000289859"/>
    </source>
</evidence>
<dbReference type="Pfam" id="PF00144">
    <property type="entry name" value="Beta-lactamase"/>
    <property type="match status" value="1"/>
</dbReference>
<evidence type="ECO:0000256" key="1">
    <source>
        <dbReference type="SAM" id="SignalP"/>
    </source>
</evidence>
<feature type="signal peptide" evidence="1">
    <location>
        <begin position="1"/>
        <end position="22"/>
    </location>
</feature>
<dbReference type="Proteomes" id="UP000289859">
    <property type="component" value="Unassembled WGS sequence"/>
</dbReference>
<comment type="caution">
    <text evidence="3">The sequence shown here is derived from an EMBL/GenBank/DDBJ whole genome shotgun (WGS) entry which is preliminary data.</text>
</comment>
<dbReference type="PANTHER" id="PTHR43283">
    <property type="entry name" value="BETA-LACTAMASE-RELATED"/>
    <property type="match status" value="1"/>
</dbReference>
<dbReference type="InterPro" id="IPR001466">
    <property type="entry name" value="Beta-lactam-related"/>
</dbReference>
<dbReference type="InterPro" id="IPR012338">
    <property type="entry name" value="Beta-lactam/transpept-like"/>
</dbReference>
<dbReference type="EMBL" id="QOVK01000003">
    <property type="protein sequence ID" value="RXG25110.1"/>
    <property type="molecule type" value="Genomic_DNA"/>
</dbReference>
<gene>
    <name evidence="3" type="ORF">DSM02_1079</name>
</gene>
<dbReference type="AlphaFoldDB" id="A0A4Q0PDZ7"/>
<name>A0A4Q0PDZ7_9FLAO</name>
<protein>
    <submittedName>
        <fullName evidence="3">CubicO group peptidase (Beta-lactamase class C family)</fullName>
    </submittedName>
</protein>
<feature type="chain" id="PRO_5020524198" evidence="1">
    <location>
        <begin position="23"/>
        <end position="426"/>
    </location>
</feature>
<keyword evidence="1" id="KW-0732">Signal</keyword>